<dbReference type="AlphaFoldDB" id="A0A9P4TYI7"/>
<protein>
    <recommendedName>
        <fullName evidence="9">SNF2 N-terminal domain-containing protein</fullName>
    </recommendedName>
</protein>
<dbReference type="InterPro" id="IPR001650">
    <property type="entry name" value="Helicase_C-like"/>
</dbReference>
<dbReference type="GO" id="GO:0005634">
    <property type="term" value="C:nucleus"/>
    <property type="evidence" value="ECO:0007669"/>
    <property type="project" value="TreeGrafter"/>
</dbReference>
<dbReference type="EMBL" id="MU007039">
    <property type="protein sequence ID" value="KAF2430341.1"/>
    <property type="molecule type" value="Genomic_DNA"/>
</dbReference>
<evidence type="ECO:0000256" key="4">
    <source>
        <dbReference type="SAM" id="MobiDB-lite"/>
    </source>
</evidence>
<dbReference type="GO" id="GO:0008094">
    <property type="term" value="F:ATP-dependent activity, acting on DNA"/>
    <property type="evidence" value="ECO:0007669"/>
    <property type="project" value="TreeGrafter"/>
</dbReference>
<evidence type="ECO:0000313" key="7">
    <source>
        <dbReference type="EMBL" id="KAF2430341.1"/>
    </source>
</evidence>
<dbReference type="InterPro" id="IPR050628">
    <property type="entry name" value="SNF2_RAD54_helicase_TF"/>
</dbReference>
<feature type="region of interest" description="Disordered" evidence="4">
    <location>
        <begin position="26"/>
        <end position="104"/>
    </location>
</feature>
<name>A0A9P4TYI7_9PEZI</name>
<dbReference type="InterPro" id="IPR027417">
    <property type="entry name" value="P-loop_NTPase"/>
</dbReference>
<dbReference type="GO" id="GO:0016787">
    <property type="term" value="F:hydrolase activity"/>
    <property type="evidence" value="ECO:0007669"/>
    <property type="project" value="UniProtKB-KW"/>
</dbReference>
<comment type="caution">
    <text evidence="7">The sequence shown here is derived from an EMBL/GenBank/DDBJ whole genome shotgun (WGS) entry which is preliminary data.</text>
</comment>
<feature type="domain" description="SNF2 N-terminal" evidence="5">
    <location>
        <begin position="451"/>
        <end position="700"/>
    </location>
</feature>
<evidence type="ECO:0000256" key="1">
    <source>
        <dbReference type="ARBA" id="ARBA00022741"/>
    </source>
</evidence>
<feature type="compositionally biased region" description="Basic and acidic residues" evidence="4">
    <location>
        <begin position="26"/>
        <end position="39"/>
    </location>
</feature>
<dbReference type="Gene3D" id="3.40.50.300">
    <property type="entry name" value="P-loop containing nucleotide triphosphate hydrolases"/>
    <property type="match status" value="1"/>
</dbReference>
<keyword evidence="3" id="KW-0067">ATP-binding</keyword>
<feature type="compositionally biased region" description="Basic residues" evidence="4">
    <location>
        <begin position="82"/>
        <end position="97"/>
    </location>
</feature>
<sequence>MAEQRCWILMKRKIYNSSISRLPAKEKAAARNKDQEFQKKLAQGKHAVSTPKSTRRRPREQSPTLESPDNLASSGTEAPTPAKKRKRGGAPLVRRHVTPTMEGSKPIVDRAFRLDNVVDTSQKLQIKLSSHLDGAYTPNKQFKVKEGRHVDDIQQKAKFVVGAREKDIMTTTSTELVYRMKQELPREEDESVPVCPDPKSMDLKYRYWQWRIITELVSAEPDSNEATDVAPETLDNARSAKIDMNEGLAIQEEHMDDALLLQKMGQKMEEKEDTDLLNIGKPTKAERAEFVANGRLFDKAIYQKAEWLKALIRLRIESGKRPKLPGCSDGVELRWWQVCGVDHMCDLMLSEILRGCVLSDMFGLGKTYEFAALILHDMNERKIELSKMQAESTAGLFPPKDRREAKRPKTSRQRSESAPIGVIPKPSTPSHHAVITSPGPLHRDNPIFSPDDEATAHQVIITTYGTLSARHTGYDWKDRDLANKTKGTSIHNEEKELNDLSGLVRMAVADESQAIKGADTFPNFALRRLEADFYLLSSATPFFVGIADFLGYLRIMERAELSKRYRRGHKYAMEDGEVDFYFKAGSNPYVLPNDHPTAELKYTYAAFQTWVVNNPEISKDIGQGEQLEQMYSKCLIRRGYLSDCPVGDPNRIIGRELPPAFKTVANLQLSKTGQMLYEKIGAVYSKHMITMQEGSRGRMMINAAKFRALTFMTSCPLFAFCPSLLEDRFKYDENPVTDKAFALEYLRSLLREIRQSEIGRKLVLKLPKKGNVKGHLAPFIQYGPNLAAWLAHVADQVVKRKEKAIYWVTFPGQQVLLKACLSALEIRADAIMSNMTPKDRDSKINSFNSFAEGELDVLFFTLTCGSAGTNLQHNSCHCGFWDPPPSIATQQQCLGRQYRVDQLRTVYSLEFFVEDTINDKHDASFDLDAIKRWDQSQSHETAPLEPAQVLTYIQQANRGEVVQVEFAVEDFGSMKKMEFFAEVEKMTVEYAADLQKKDDDKRSERKKERQAALEQQKAAKARAKS</sequence>
<accession>A0A9P4TYI7</accession>
<dbReference type="PANTHER" id="PTHR45626">
    <property type="entry name" value="TRANSCRIPTION TERMINATION FACTOR 2-RELATED"/>
    <property type="match status" value="1"/>
</dbReference>
<dbReference type="SUPFAM" id="SSF52540">
    <property type="entry name" value="P-loop containing nucleoside triphosphate hydrolases"/>
    <property type="match status" value="2"/>
</dbReference>
<keyword evidence="1" id="KW-0547">Nucleotide-binding</keyword>
<feature type="compositionally biased region" description="Polar residues" evidence="4">
    <location>
        <begin position="61"/>
        <end position="77"/>
    </location>
</feature>
<evidence type="ECO:0000313" key="8">
    <source>
        <dbReference type="Proteomes" id="UP000800235"/>
    </source>
</evidence>
<reference evidence="7" key="1">
    <citation type="journal article" date="2020" name="Stud. Mycol.">
        <title>101 Dothideomycetes genomes: a test case for predicting lifestyles and emergence of pathogens.</title>
        <authorList>
            <person name="Haridas S."/>
            <person name="Albert R."/>
            <person name="Binder M."/>
            <person name="Bloem J."/>
            <person name="Labutti K."/>
            <person name="Salamov A."/>
            <person name="Andreopoulos B."/>
            <person name="Baker S."/>
            <person name="Barry K."/>
            <person name="Bills G."/>
            <person name="Bluhm B."/>
            <person name="Cannon C."/>
            <person name="Castanera R."/>
            <person name="Culley D."/>
            <person name="Daum C."/>
            <person name="Ezra D."/>
            <person name="Gonzalez J."/>
            <person name="Henrissat B."/>
            <person name="Kuo A."/>
            <person name="Liang C."/>
            <person name="Lipzen A."/>
            <person name="Lutzoni F."/>
            <person name="Magnuson J."/>
            <person name="Mondo S."/>
            <person name="Nolan M."/>
            <person name="Ohm R."/>
            <person name="Pangilinan J."/>
            <person name="Park H.-J."/>
            <person name="Ramirez L."/>
            <person name="Alfaro M."/>
            <person name="Sun H."/>
            <person name="Tritt A."/>
            <person name="Yoshinaga Y."/>
            <person name="Zwiers L.-H."/>
            <person name="Turgeon B."/>
            <person name="Goodwin S."/>
            <person name="Spatafora J."/>
            <person name="Crous P."/>
            <person name="Grigoriev I."/>
        </authorList>
    </citation>
    <scope>NUCLEOTIDE SEQUENCE</scope>
    <source>
        <strain evidence="7">CBS 130266</strain>
    </source>
</reference>
<dbReference type="Proteomes" id="UP000800235">
    <property type="component" value="Unassembled WGS sequence"/>
</dbReference>
<dbReference type="OrthoDB" id="3799241at2759"/>
<dbReference type="GO" id="GO:0005524">
    <property type="term" value="F:ATP binding"/>
    <property type="evidence" value="ECO:0007669"/>
    <property type="project" value="UniProtKB-KW"/>
</dbReference>
<dbReference type="Pfam" id="PF00271">
    <property type="entry name" value="Helicase_C"/>
    <property type="match status" value="1"/>
</dbReference>
<keyword evidence="8" id="KW-1185">Reference proteome</keyword>
<evidence type="ECO:0000259" key="6">
    <source>
        <dbReference type="Pfam" id="PF00271"/>
    </source>
</evidence>
<feature type="region of interest" description="Disordered" evidence="4">
    <location>
        <begin position="390"/>
        <end position="439"/>
    </location>
</feature>
<dbReference type="InterPro" id="IPR000330">
    <property type="entry name" value="SNF2_N"/>
</dbReference>
<evidence type="ECO:0000259" key="5">
    <source>
        <dbReference type="Pfam" id="PF00176"/>
    </source>
</evidence>
<proteinExistence type="predicted"/>
<feature type="domain" description="Helicase C-terminal" evidence="6">
    <location>
        <begin position="799"/>
        <end position="900"/>
    </location>
</feature>
<dbReference type="Pfam" id="PF00176">
    <property type="entry name" value="SNF2-rel_dom"/>
    <property type="match status" value="1"/>
</dbReference>
<feature type="region of interest" description="Disordered" evidence="4">
    <location>
        <begin position="994"/>
        <end position="1025"/>
    </location>
</feature>
<dbReference type="GO" id="GO:0006281">
    <property type="term" value="P:DNA repair"/>
    <property type="evidence" value="ECO:0007669"/>
    <property type="project" value="TreeGrafter"/>
</dbReference>
<dbReference type="Gene3D" id="3.40.50.10810">
    <property type="entry name" value="Tandem AAA-ATPase domain"/>
    <property type="match status" value="1"/>
</dbReference>
<evidence type="ECO:0000256" key="3">
    <source>
        <dbReference type="ARBA" id="ARBA00022840"/>
    </source>
</evidence>
<dbReference type="InterPro" id="IPR038718">
    <property type="entry name" value="SNF2-like_sf"/>
</dbReference>
<organism evidence="7 8">
    <name type="scientific">Tothia fuscella</name>
    <dbReference type="NCBI Taxonomy" id="1048955"/>
    <lineage>
        <taxon>Eukaryota</taxon>
        <taxon>Fungi</taxon>
        <taxon>Dikarya</taxon>
        <taxon>Ascomycota</taxon>
        <taxon>Pezizomycotina</taxon>
        <taxon>Dothideomycetes</taxon>
        <taxon>Pleosporomycetidae</taxon>
        <taxon>Venturiales</taxon>
        <taxon>Cylindrosympodiaceae</taxon>
        <taxon>Tothia</taxon>
    </lineage>
</organism>
<evidence type="ECO:0008006" key="9">
    <source>
        <dbReference type="Google" id="ProtNLM"/>
    </source>
</evidence>
<evidence type="ECO:0000256" key="2">
    <source>
        <dbReference type="ARBA" id="ARBA00022801"/>
    </source>
</evidence>
<feature type="compositionally biased region" description="Basic and acidic residues" evidence="4">
    <location>
        <begin position="994"/>
        <end position="1011"/>
    </location>
</feature>
<keyword evidence="2" id="KW-0378">Hydrolase</keyword>
<gene>
    <name evidence="7" type="ORF">EJ08DRAFT_697366</name>
</gene>